<dbReference type="EMBL" id="JBFXLS010000001">
    <property type="protein sequence ID" value="KAL2835259.1"/>
    <property type="molecule type" value="Genomic_DNA"/>
</dbReference>
<evidence type="ECO:0000313" key="2">
    <source>
        <dbReference type="Proteomes" id="UP001610335"/>
    </source>
</evidence>
<reference evidence="1 2" key="1">
    <citation type="submission" date="2024-07" db="EMBL/GenBank/DDBJ databases">
        <title>Section-level genome sequencing and comparative genomics of Aspergillus sections Usti and Cavernicolus.</title>
        <authorList>
            <consortium name="Lawrence Berkeley National Laboratory"/>
            <person name="Nybo J.L."/>
            <person name="Vesth T.C."/>
            <person name="Theobald S."/>
            <person name="Frisvad J.C."/>
            <person name="Larsen T.O."/>
            <person name="Kjaerboelling I."/>
            <person name="Rothschild-Mancinelli K."/>
            <person name="Lyhne E.K."/>
            <person name="Kogle M.E."/>
            <person name="Barry K."/>
            <person name="Clum A."/>
            <person name="Na H."/>
            <person name="Ledsgaard L."/>
            <person name="Lin J."/>
            <person name="Lipzen A."/>
            <person name="Kuo A."/>
            <person name="Riley R."/>
            <person name="Mondo S."/>
            <person name="LaButti K."/>
            <person name="Haridas S."/>
            <person name="Pangalinan J."/>
            <person name="Salamov A.A."/>
            <person name="Simmons B.A."/>
            <person name="Magnuson J.K."/>
            <person name="Chen J."/>
            <person name="Drula E."/>
            <person name="Henrissat B."/>
            <person name="Wiebenga A."/>
            <person name="Lubbers R.J."/>
            <person name="Gomes A.C."/>
            <person name="Makela M.R."/>
            <person name="Stajich J."/>
            <person name="Grigoriev I.V."/>
            <person name="Mortensen U.H."/>
            <person name="De vries R.P."/>
            <person name="Baker S.E."/>
            <person name="Andersen M.R."/>
        </authorList>
    </citation>
    <scope>NUCLEOTIDE SEQUENCE [LARGE SCALE GENOMIC DNA]</scope>
    <source>
        <strain evidence="1 2">CBS 600.67</strain>
    </source>
</reference>
<gene>
    <name evidence="1" type="ORF">BDW59DRAFT_137407</name>
</gene>
<dbReference type="Proteomes" id="UP001610335">
    <property type="component" value="Unassembled WGS sequence"/>
</dbReference>
<organism evidence="1 2">
    <name type="scientific">Aspergillus cavernicola</name>
    <dbReference type="NCBI Taxonomy" id="176166"/>
    <lineage>
        <taxon>Eukaryota</taxon>
        <taxon>Fungi</taxon>
        <taxon>Dikarya</taxon>
        <taxon>Ascomycota</taxon>
        <taxon>Pezizomycotina</taxon>
        <taxon>Eurotiomycetes</taxon>
        <taxon>Eurotiomycetidae</taxon>
        <taxon>Eurotiales</taxon>
        <taxon>Aspergillaceae</taxon>
        <taxon>Aspergillus</taxon>
        <taxon>Aspergillus subgen. Nidulantes</taxon>
    </lineage>
</organism>
<sequence length="77" mass="8498">MKKRTVLTLLSSSSSSCSSHGAFHLPRGEIEIQSWDECECESESKLGLMSFLKKNKPQVCLCESTNCPSLHSNQPVP</sequence>
<comment type="caution">
    <text evidence="1">The sequence shown here is derived from an EMBL/GenBank/DDBJ whole genome shotgun (WGS) entry which is preliminary data.</text>
</comment>
<proteinExistence type="predicted"/>
<keyword evidence="2" id="KW-1185">Reference proteome</keyword>
<protein>
    <submittedName>
        <fullName evidence="1">Uncharacterized protein</fullName>
    </submittedName>
</protein>
<evidence type="ECO:0000313" key="1">
    <source>
        <dbReference type="EMBL" id="KAL2835259.1"/>
    </source>
</evidence>
<accession>A0ABR4J6S4</accession>
<dbReference type="PROSITE" id="PS51257">
    <property type="entry name" value="PROKAR_LIPOPROTEIN"/>
    <property type="match status" value="1"/>
</dbReference>
<name>A0ABR4J6S4_9EURO</name>